<feature type="compositionally biased region" description="Basic and acidic residues" evidence="1">
    <location>
        <begin position="149"/>
        <end position="158"/>
    </location>
</feature>
<dbReference type="RefSeq" id="WP_317121864.1">
    <property type="nucleotide sequence ID" value="NZ_JAWJBA010000002.1"/>
</dbReference>
<evidence type="ECO:0000313" key="3">
    <source>
        <dbReference type="Proteomes" id="UP001287282"/>
    </source>
</evidence>
<evidence type="ECO:0000256" key="1">
    <source>
        <dbReference type="SAM" id="MobiDB-lite"/>
    </source>
</evidence>
<reference evidence="2 3" key="1">
    <citation type="submission" date="2023-10" db="EMBL/GenBank/DDBJ databases">
        <title>Screening of Alkalihalobacillus lindianensis BZ-TG-R113 and Its Alleviation of Salt Stress on Rapeseed Growth.</title>
        <authorList>
            <person name="Zhao B."/>
            <person name="Guo T."/>
        </authorList>
    </citation>
    <scope>NUCLEOTIDE SEQUENCE [LARGE SCALE GENOMIC DNA]</scope>
    <source>
        <strain evidence="2 3">BZ-TG-R113</strain>
    </source>
</reference>
<sequence length="221" mass="24132">MSEEHKEVGDSILQFLVRAANKENFNVELTLNVGGAIVTGTMVSAKDYFSSLSERFEGGNEVADILSEQFAKAGEAVDTSEDSKGQFIHMKEAQVYCGDSNPTPSKGEVLWRGKLSAVDGFYLGAASGGENETSKSDEGKDSESDENSADERLDHLEESIGELVDENEEKVKEDEEVSEEKAEDEEASEQKNKRKSRSEKAKAKTTSSSKTKAKKASEKKD</sequence>
<keyword evidence="3" id="KW-1185">Reference proteome</keyword>
<name>A0ABU3X9U1_9BACI</name>
<gene>
    <name evidence="2" type="primary">gvpU</name>
    <name evidence="2" type="ORF">RYX56_09760</name>
</gene>
<dbReference type="Proteomes" id="UP001287282">
    <property type="component" value="Unassembled WGS sequence"/>
</dbReference>
<organism evidence="2 3">
    <name type="scientific">Alkalihalophilus lindianensis</name>
    <dbReference type="NCBI Taxonomy" id="1630542"/>
    <lineage>
        <taxon>Bacteria</taxon>
        <taxon>Bacillati</taxon>
        <taxon>Bacillota</taxon>
        <taxon>Bacilli</taxon>
        <taxon>Bacillales</taxon>
        <taxon>Bacillaceae</taxon>
        <taxon>Alkalihalophilus</taxon>
    </lineage>
</organism>
<dbReference type="EMBL" id="JAWJBA010000002">
    <property type="protein sequence ID" value="MDV2684656.1"/>
    <property type="molecule type" value="Genomic_DNA"/>
</dbReference>
<accession>A0ABU3X9U1</accession>
<comment type="caution">
    <text evidence="2">The sequence shown here is derived from an EMBL/GenBank/DDBJ whole genome shotgun (WGS) entry which is preliminary data.</text>
</comment>
<proteinExistence type="predicted"/>
<protein>
    <submittedName>
        <fullName evidence="2">Gas vesicle accessory protein GvpU</fullName>
    </submittedName>
</protein>
<feature type="region of interest" description="Disordered" evidence="1">
    <location>
        <begin position="125"/>
        <end position="221"/>
    </location>
</feature>
<evidence type="ECO:0000313" key="2">
    <source>
        <dbReference type="EMBL" id="MDV2684656.1"/>
    </source>
</evidence>
<dbReference type="NCBIfam" id="NF041667">
    <property type="entry name" value="GvpU"/>
    <property type="match status" value="1"/>
</dbReference>
<dbReference type="InterPro" id="IPR049644">
    <property type="entry name" value="GvpU-like"/>
</dbReference>
<feature type="compositionally biased region" description="Basic and acidic residues" evidence="1">
    <location>
        <begin position="132"/>
        <end position="142"/>
    </location>
</feature>
<feature type="compositionally biased region" description="Acidic residues" evidence="1">
    <location>
        <begin position="159"/>
        <end position="187"/>
    </location>
</feature>